<dbReference type="OrthoDB" id="5599486at2"/>
<dbReference type="Proteomes" id="UP000304912">
    <property type="component" value="Chromosome"/>
</dbReference>
<evidence type="ECO:0000256" key="1">
    <source>
        <dbReference type="SAM" id="SignalP"/>
    </source>
</evidence>
<reference evidence="2 3" key="1">
    <citation type="submission" date="2019-04" db="EMBL/GenBank/DDBJ databases">
        <title>Salinimonas iocasae sp. nov., a halophilic bacterium isolated from the outer tube casing of tubeworms in Okinawa Trough.</title>
        <authorList>
            <person name="Zhang H."/>
            <person name="Wang H."/>
            <person name="Li C."/>
        </authorList>
    </citation>
    <scope>NUCLEOTIDE SEQUENCE [LARGE SCALE GENOMIC DNA]</scope>
    <source>
        <strain evidence="2 3">KX18D6</strain>
    </source>
</reference>
<feature type="signal peptide" evidence="1">
    <location>
        <begin position="1"/>
        <end position="24"/>
    </location>
</feature>
<keyword evidence="3" id="KW-1185">Reference proteome</keyword>
<evidence type="ECO:0000313" key="2">
    <source>
        <dbReference type="EMBL" id="QCZ94851.1"/>
    </source>
</evidence>
<feature type="chain" id="PRO_5022776403" evidence="1">
    <location>
        <begin position="25"/>
        <end position="288"/>
    </location>
</feature>
<dbReference type="Gene3D" id="2.120.10.30">
    <property type="entry name" value="TolB, C-terminal domain"/>
    <property type="match status" value="1"/>
</dbReference>
<dbReference type="RefSeq" id="WP_139757587.1">
    <property type="nucleotide sequence ID" value="NZ_CP039852.1"/>
</dbReference>
<evidence type="ECO:0000313" key="3">
    <source>
        <dbReference type="Proteomes" id="UP000304912"/>
    </source>
</evidence>
<protein>
    <submittedName>
        <fullName evidence="2">Uncharacterized protein</fullName>
    </submittedName>
</protein>
<dbReference type="InterPro" id="IPR011042">
    <property type="entry name" value="6-blade_b-propeller_TolB-like"/>
</dbReference>
<keyword evidence="1" id="KW-0732">Signal</keyword>
<name>A0A5B7YGT3_9ALTE</name>
<gene>
    <name evidence="2" type="ORF">FBQ74_15855</name>
</gene>
<proteinExistence type="predicted"/>
<organism evidence="2 3">
    <name type="scientific">Salinimonas iocasae</name>
    <dbReference type="NCBI Taxonomy" id="2572577"/>
    <lineage>
        <taxon>Bacteria</taxon>
        <taxon>Pseudomonadati</taxon>
        <taxon>Pseudomonadota</taxon>
        <taxon>Gammaproteobacteria</taxon>
        <taxon>Alteromonadales</taxon>
        <taxon>Alteromonadaceae</taxon>
        <taxon>Alteromonas/Salinimonas group</taxon>
        <taxon>Salinimonas</taxon>
    </lineage>
</organism>
<dbReference type="AlphaFoldDB" id="A0A5B7YGT3"/>
<dbReference type="EMBL" id="CP039852">
    <property type="protein sequence ID" value="QCZ94851.1"/>
    <property type="molecule type" value="Genomic_DNA"/>
</dbReference>
<dbReference type="SUPFAM" id="SSF101898">
    <property type="entry name" value="NHL repeat"/>
    <property type="match status" value="1"/>
</dbReference>
<sequence>MFSFIARKSMVRAVALLLAAVVSAGCAASSGYPLMKIDVIDTQKLPGAVNETSGLFCTAGGAVTVNDSGNDAVLYFLNENGNITKKAQLDFPNKDIEAITANDRYFYIADIGNNRGNRNYVSVRQLDRQTYKKIKTFRLTYKGNTPSANTPYNHDYDAEALTVREDKLVLFSKSWDTEHARVYQIASSPKSQELTAVQVIKGLPGIITGADWDKANQRFIVVGYNSNLLGVLRPFIAVLASDYRVVSVSPLERFGQVEGICAKANGEIWLTQEKSPLQDARLIRLKIK</sequence>
<accession>A0A5B7YGT3</accession>
<dbReference type="KEGG" id="salk:FBQ74_15855"/>
<dbReference type="PROSITE" id="PS51257">
    <property type="entry name" value="PROKAR_LIPOPROTEIN"/>
    <property type="match status" value="1"/>
</dbReference>